<organism evidence="1">
    <name type="scientific">Arundo donax</name>
    <name type="common">Giant reed</name>
    <name type="synonym">Donax arundinaceus</name>
    <dbReference type="NCBI Taxonomy" id="35708"/>
    <lineage>
        <taxon>Eukaryota</taxon>
        <taxon>Viridiplantae</taxon>
        <taxon>Streptophyta</taxon>
        <taxon>Embryophyta</taxon>
        <taxon>Tracheophyta</taxon>
        <taxon>Spermatophyta</taxon>
        <taxon>Magnoliopsida</taxon>
        <taxon>Liliopsida</taxon>
        <taxon>Poales</taxon>
        <taxon>Poaceae</taxon>
        <taxon>PACMAD clade</taxon>
        <taxon>Arundinoideae</taxon>
        <taxon>Arundineae</taxon>
        <taxon>Arundo</taxon>
    </lineage>
</organism>
<dbReference type="AlphaFoldDB" id="A0A0A9A9U6"/>
<reference evidence="1" key="2">
    <citation type="journal article" date="2015" name="Data Brief">
        <title>Shoot transcriptome of the giant reed, Arundo donax.</title>
        <authorList>
            <person name="Barrero R.A."/>
            <person name="Guerrero F.D."/>
            <person name="Moolhuijzen P."/>
            <person name="Goolsby J.A."/>
            <person name="Tidwell J."/>
            <person name="Bellgard S.E."/>
            <person name="Bellgard M.I."/>
        </authorList>
    </citation>
    <scope>NUCLEOTIDE SEQUENCE</scope>
    <source>
        <tissue evidence="1">Shoot tissue taken approximately 20 cm above the soil surface</tissue>
    </source>
</reference>
<protein>
    <submittedName>
        <fullName evidence="1">Uncharacterized protein</fullName>
    </submittedName>
</protein>
<name>A0A0A9A9U6_ARUDO</name>
<sequence length="30" mass="3343">MRRHIFSPSLLFSFSPVSVSQYSLAGLLVC</sequence>
<accession>A0A0A9A9U6</accession>
<dbReference type="EMBL" id="GBRH01254068">
    <property type="protein sequence ID" value="JAD43827.1"/>
    <property type="molecule type" value="Transcribed_RNA"/>
</dbReference>
<proteinExistence type="predicted"/>
<reference evidence="1" key="1">
    <citation type="submission" date="2014-09" db="EMBL/GenBank/DDBJ databases">
        <authorList>
            <person name="Magalhaes I.L.F."/>
            <person name="Oliveira U."/>
            <person name="Santos F.R."/>
            <person name="Vidigal T.H.D.A."/>
            <person name="Brescovit A.D."/>
            <person name="Santos A.J."/>
        </authorList>
    </citation>
    <scope>NUCLEOTIDE SEQUENCE</scope>
    <source>
        <tissue evidence="1">Shoot tissue taken approximately 20 cm above the soil surface</tissue>
    </source>
</reference>
<evidence type="ECO:0000313" key="1">
    <source>
        <dbReference type="EMBL" id="JAD43827.1"/>
    </source>
</evidence>